<sequence>MVLTRTDRHPALWLIAQLVSKVLGEKEPKPRSLFALEGGRLSI</sequence>
<dbReference type="Proteomes" id="UP001153050">
    <property type="component" value="Unassembled WGS sequence"/>
</dbReference>
<protein>
    <submittedName>
        <fullName evidence="1">Uncharacterized protein</fullName>
    </submittedName>
</protein>
<evidence type="ECO:0000313" key="1">
    <source>
        <dbReference type="EMBL" id="CAH2402655.1"/>
    </source>
</evidence>
<dbReference type="EMBL" id="CAKXZT010000129">
    <property type="protein sequence ID" value="CAH2402655.1"/>
    <property type="molecule type" value="Genomic_DNA"/>
</dbReference>
<reference evidence="1 2" key="1">
    <citation type="submission" date="2022-03" db="EMBL/GenBank/DDBJ databases">
        <authorList>
            <person name="Brunel B."/>
        </authorList>
    </citation>
    <scope>NUCLEOTIDE SEQUENCE [LARGE SCALE GENOMIC DNA]</scope>
    <source>
        <strain evidence="1">STM5069sample</strain>
    </source>
</reference>
<evidence type="ECO:0000313" key="2">
    <source>
        <dbReference type="Proteomes" id="UP001153050"/>
    </source>
</evidence>
<gene>
    <name evidence="1" type="ORF">MES5069_340025</name>
</gene>
<name>A0ABM9E0S7_9HYPH</name>
<organism evidence="1 2">
    <name type="scientific">Mesorhizobium escarrei</name>
    <dbReference type="NCBI Taxonomy" id="666018"/>
    <lineage>
        <taxon>Bacteria</taxon>
        <taxon>Pseudomonadati</taxon>
        <taxon>Pseudomonadota</taxon>
        <taxon>Alphaproteobacteria</taxon>
        <taxon>Hyphomicrobiales</taxon>
        <taxon>Phyllobacteriaceae</taxon>
        <taxon>Mesorhizobium</taxon>
    </lineage>
</organism>
<keyword evidence="2" id="KW-1185">Reference proteome</keyword>
<comment type="caution">
    <text evidence="1">The sequence shown here is derived from an EMBL/GenBank/DDBJ whole genome shotgun (WGS) entry which is preliminary data.</text>
</comment>
<proteinExistence type="predicted"/>
<accession>A0ABM9E0S7</accession>